<feature type="compositionally biased region" description="Low complexity" evidence="1">
    <location>
        <begin position="47"/>
        <end position="56"/>
    </location>
</feature>
<dbReference type="AlphaFoldDB" id="A0A7M3MCF6"/>
<name>A0A7M3MCF6_9BACT</name>
<organism evidence="2 3">
    <name type="scientific">Oceanidesulfovibrio indonesiensis</name>
    <dbReference type="NCBI Taxonomy" id="54767"/>
    <lineage>
        <taxon>Bacteria</taxon>
        <taxon>Pseudomonadati</taxon>
        <taxon>Thermodesulfobacteriota</taxon>
        <taxon>Desulfovibrionia</taxon>
        <taxon>Desulfovibrionales</taxon>
        <taxon>Desulfovibrionaceae</taxon>
        <taxon>Oceanidesulfovibrio</taxon>
    </lineage>
</organism>
<accession>A0A7M3MCF6</accession>
<gene>
    <name evidence="2" type="ORF">DPQ33_13615</name>
</gene>
<reference evidence="2 3" key="1">
    <citation type="submission" date="2018-06" db="EMBL/GenBank/DDBJ databases">
        <title>Complete genome of Desulfovibrio indonesiensis P37SLT.</title>
        <authorList>
            <person name="Crispim J.S."/>
            <person name="Vidigal P.M.P."/>
            <person name="Silva L.C.F."/>
            <person name="Laguardia C.N."/>
            <person name="Araujo L.C."/>
            <person name="Dias R.S."/>
            <person name="Sousa M.P."/>
            <person name="Paula S.O."/>
            <person name="Silva C."/>
        </authorList>
    </citation>
    <scope>NUCLEOTIDE SEQUENCE [LARGE SCALE GENOMIC DNA]</scope>
    <source>
        <strain evidence="2 3">P37SLT</strain>
    </source>
</reference>
<evidence type="ECO:0000313" key="3">
    <source>
        <dbReference type="Proteomes" id="UP000448292"/>
    </source>
</evidence>
<dbReference type="EMBL" id="QMIE01000013">
    <property type="protein sequence ID" value="TVM15997.1"/>
    <property type="molecule type" value="Genomic_DNA"/>
</dbReference>
<feature type="region of interest" description="Disordered" evidence="1">
    <location>
        <begin position="46"/>
        <end position="73"/>
    </location>
</feature>
<evidence type="ECO:0000256" key="1">
    <source>
        <dbReference type="SAM" id="MobiDB-lite"/>
    </source>
</evidence>
<protein>
    <submittedName>
        <fullName evidence="2">Uncharacterized protein</fullName>
    </submittedName>
</protein>
<sequence length="133" mass="14546">MEPGENIVTACRTCKDERKHVVVAAENGVPLRVQCLTCGANRKYRAPKPATSTAKKTATRAAKKKAPVRKLDVSTLPAGEARPYAMDGQYEAGQILDHSKFGLGRIEEVWSDDGKMRVLFEDGERKLLCGKAS</sequence>
<proteinExistence type="predicted"/>
<dbReference type="Proteomes" id="UP000448292">
    <property type="component" value="Unassembled WGS sequence"/>
</dbReference>
<comment type="caution">
    <text evidence="2">The sequence shown here is derived from an EMBL/GenBank/DDBJ whole genome shotgun (WGS) entry which is preliminary data.</text>
</comment>
<evidence type="ECO:0000313" key="2">
    <source>
        <dbReference type="EMBL" id="TVM15997.1"/>
    </source>
</evidence>
<keyword evidence="3" id="KW-1185">Reference proteome</keyword>
<feature type="compositionally biased region" description="Basic residues" evidence="1">
    <location>
        <begin position="57"/>
        <end position="68"/>
    </location>
</feature>